<evidence type="ECO:0000256" key="1">
    <source>
        <dbReference type="SAM" id="MobiDB-lite"/>
    </source>
</evidence>
<gene>
    <name evidence="2" type="ORF">Tci_860973</name>
</gene>
<protein>
    <recommendedName>
        <fullName evidence="3">Reverse transcriptase domain-containing protein</fullName>
    </recommendedName>
</protein>
<sequence>NAARNYEILHERDDDDAERPDKRQKSGDRHQPTSQQSSHRNHGHNNDRHGSDRRGVPVMDVTRETGVSSPIDMPILVPSNPGVPLRATLNQFALRVDEDTQESVVKLL</sequence>
<accession>A0A699RTZ6</accession>
<evidence type="ECO:0008006" key="3">
    <source>
        <dbReference type="Google" id="ProtNLM"/>
    </source>
</evidence>
<dbReference type="EMBL" id="BKCJ011118539">
    <property type="protein sequence ID" value="GFC89003.1"/>
    <property type="molecule type" value="Genomic_DNA"/>
</dbReference>
<organism evidence="2">
    <name type="scientific">Tanacetum cinerariifolium</name>
    <name type="common">Dalmatian daisy</name>
    <name type="synonym">Chrysanthemum cinerariifolium</name>
    <dbReference type="NCBI Taxonomy" id="118510"/>
    <lineage>
        <taxon>Eukaryota</taxon>
        <taxon>Viridiplantae</taxon>
        <taxon>Streptophyta</taxon>
        <taxon>Embryophyta</taxon>
        <taxon>Tracheophyta</taxon>
        <taxon>Spermatophyta</taxon>
        <taxon>Magnoliopsida</taxon>
        <taxon>eudicotyledons</taxon>
        <taxon>Gunneridae</taxon>
        <taxon>Pentapetalae</taxon>
        <taxon>asterids</taxon>
        <taxon>campanulids</taxon>
        <taxon>Asterales</taxon>
        <taxon>Asteraceae</taxon>
        <taxon>Asteroideae</taxon>
        <taxon>Anthemideae</taxon>
        <taxon>Anthemidinae</taxon>
        <taxon>Tanacetum</taxon>
    </lineage>
</organism>
<name>A0A699RTZ6_TANCI</name>
<feature type="region of interest" description="Disordered" evidence="1">
    <location>
        <begin position="1"/>
        <end position="58"/>
    </location>
</feature>
<proteinExistence type="predicted"/>
<feature type="non-terminal residue" evidence="2">
    <location>
        <position position="108"/>
    </location>
</feature>
<evidence type="ECO:0000313" key="2">
    <source>
        <dbReference type="EMBL" id="GFC89003.1"/>
    </source>
</evidence>
<dbReference type="AlphaFoldDB" id="A0A699RTZ6"/>
<feature type="compositionally biased region" description="Basic and acidic residues" evidence="1">
    <location>
        <begin position="44"/>
        <end position="55"/>
    </location>
</feature>
<comment type="caution">
    <text evidence="2">The sequence shown here is derived from an EMBL/GenBank/DDBJ whole genome shotgun (WGS) entry which is preliminary data.</text>
</comment>
<feature type="non-terminal residue" evidence="2">
    <location>
        <position position="1"/>
    </location>
</feature>
<feature type="compositionally biased region" description="Basic and acidic residues" evidence="1">
    <location>
        <begin position="19"/>
        <end position="31"/>
    </location>
</feature>
<reference evidence="2" key="1">
    <citation type="journal article" date="2019" name="Sci. Rep.">
        <title>Draft genome of Tanacetum cinerariifolium, the natural source of mosquito coil.</title>
        <authorList>
            <person name="Yamashiro T."/>
            <person name="Shiraishi A."/>
            <person name="Satake H."/>
            <person name="Nakayama K."/>
        </authorList>
    </citation>
    <scope>NUCLEOTIDE SEQUENCE</scope>
</reference>